<dbReference type="InterPro" id="IPR035923">
    <property type="entry name" value="TT1751-like_sf"/>
</dbReference>
<comment type="caution">
    <text evidence="3">The sequence shown here is derived from an EMBL/GenBank/DDBJ whole genome shotgun (WGS) entry which is preliminary data.</text>
</comment>
<proteinExistence type="predicted"/>
<evidence type="ECO:0000313" key="3">
    <source>
        <dbReference type="EMBL" id="HEC06828.1"/>
    </source>
</evidence>
<dbReference type="PANTHER" id="PTHR38342:SF2">
    <property type="entry name" value="INNER MEMBRANE OR EXPORTED"/>
    <property type="match status" value="1"/>
</dbReference>
<dbReference type="Proteomes" id="UP000886339">
    <property type="component" value="Unassembled WGS sequence"/>
</dbReference>
<gene>
    <name evidence="3" type="ORF">ENJ12_08255</name>
</gene>
<feature type="signal peptide" evidence="1">
    <location>
        <begin position="1"/>
        <end position="18"/>
    </location>
</feature>
<dbReference type="AlphaFoldDB" id="A0A831W8G2"/>
<organism evidence="3">
    <name type="scientific">Thiolapillus brandeum</name>
    <dbReference type="NCBI Taxonomy" id="1076588"/>
    <lineage>
        <taxon>Bacteria</taxon>
        <taxon>Pseudomonadati</taxon>
        <taxon>Pseudomonadota</taxon>
        <taxon>Gammaproteobacteria</taxon>
        <taxon>Chromatiales</taxon>
        <taxon>Sedimenticolaceae</taxon>
        <taxon>Thiolapillus</taxon>
    </lineage>
</organism>
<feature type="domain" description="DUF302" evidence="2">
    <location>
        <begin position="53"/>
        <end position="115"/>
    </location>
</feature>
<dbReference type="CDD" id="cd14797">
    <property type="entry name" value="DUF302"/>
    <property type="match status" value="1"/>
</dbReference>
<reference evidence="3" key="1">
    <citation type="journal article" date="2020" name="mSystems">
        <title>Genome- and Community-Level Interaction Insights into Carbon Utilization and Element Cycling Functions of Hydrothermarchaeota in Hydrothermal Sediment.</title>
        <authorList>
            <person name="Zhou Z."/>
            <person name="Liu Y."/>
            <person name="Xu W."/>
            <person name="Pan J."/>
            <person name="Luo Z.H."/>
            <person name="Li M."/>
        </authorList>
    </citation>
    <scope>NUCLEOTIDE SEQUENCE [LARGE SCALE GENOMIC DNA]</scope>
    <source>
        <strain evidence="3">HyVt-458</strain>
    </source>
</reference>
<dbReference type="InterPro" id="IPR005180">
    <property type="entry name" value="DUF302"/>
</dbReference>
<dbReference type="EMBL" id="DRLF01000289">
    <property type="protein sequence ID" value="HEC06828.1"/>
    <property type="molecule type" value="Genomic_DNA"/>
</dbReference>
<name>A0A831W8G2_9GAMM</name>
<protein>
    <submittedName>
        <fullName evidence="3">DUF302 domain-containing protein</fullName>
    </submittedName>
</protein>
<sequence>MKKLIVLLGLLFAMPVYAAEGMVVMQSSHNVAGTVDRLEKVVTNAGFRVFARINHGKAAKNVNIELKPVELLIFGKPKAGSLLMQSQPSVAIDLPMKYLVWEDAAGKVNIGWNDPAWIAARHGITDRGKLVEKMTGALRKLATKAAGTE</sequence>
<feature type="chain" id="PRO_5032364589" evidence="1">
    <location>
        <begin position="19"/>
        <end position="149"/>
    </location>
</feature>
<dbReference type="Gene3D" id="3.30.310.70">
    <property type="entry name" value="TT1751-like domain"/>
    <property type="match status" value="1"/>
</dbReference>
<evidence type="ECO:0000259" key="2">
    <source>
        <dbReference type="Pfam" id="PF03625"/>
    </source>
</evidence>
<accession>A0A831W8G2</accession>
<dbReference type="PANTHER" id="PTHR38342">
    <property type="entry name" value="SLR5037 PROTEIN"/>
    <property type="match status" value="1"/>
</dbReference>
<keyword evidence="1" id="KW-0732">Signal</keyword>
<dbReference type="SUPFAM" id="SSF103247">
    <property type="entry name" value="TT1751-like"/>
    <property type="match status" value="1"/>
</dbReference>
<evidence type="ECO:0000256" key="1">
    <source>
        <dbReference type="SAM" id="SignalP"/>
    </source>
</evidence>
<dbReference type="Pfam" id="PF03625">
    <property type="entry name" value="DUF302"/>
    <property type="match status" value="1"/>
</dbReference>